<proteinExistence type="predicted"/>
<reference evidence="1 2" key="1">
    <citation type="submission" date="2019-03" db="EMBL/GenBank/DDBJ databases">
        <title>Genomic Encyclopedia of Type Strains, Phase IV (KMG-IV): sequencing the most valuable type-strain genomes for metagenomic binning, comparative biology and taxonomic classification.</title>
        <authorList>
            <person name="Goeker M."/>
        </authorList>
    </citation>
    <scope>NUCLEOTIDE SEQUENCE [LARGE SCALE GENOMIC DNA]</scope>
    <source>
        <strain evidence="1 2">DSM 45765</strain>
    </source>
</reference>
<sequence>MFVPWRDISAVVLFKQQAGMAKVPYIALHGPAPWQDPGAPRGEKLRKINATLIPQAPDAAVLASRAINGWKLDHGPLTAAIQENAPHVSLCVMK</sequence>
<dbReference type="OrthoDB" id="3362695at2"/>
<dbReference type="EMBL" id="SLXQ01000001">
    <property type="protein sequence ID" value="TCP56662.1"/>
    <property type="molecule type" value="Genomic_DNA"/>
</dbReference>
<name>A0A4R2R1U4_9PSEU</name>
<evidence type="ECO:0000313" key="2">
    <source>
        <dbReference type="Proteomes" id="UP000294911"/>
    </source>
</evidence>
<accession>A0A4R2R1U4</accession>
<dbReference type="Proteomes" id="UP000294911">
    <property type="component" value="Unassembled WGS sequence"/>
</dbReference>
<evidence type="ECO:0000313" key="1">
    <source>
        <dbReference type="EMBL" id="TCP56662.1"/>
    </source>
</evidence>
<gene>
    <name evidence="1" type="ORF">EV191_101607</name>
</gene>
<keyword evidence="2" id="KW-1185">Reference proteome</keyword>
<protein>
    <submittedName>
        <fullName evidence="1">Uncharacterized protein</fullName>
    </submittedName>
</protein>
<organism evidence="1 2">
    <name type="scientific">Tamaricihabitans halophyticus</name>
    <dbReference type="NCBI Taxonomy" id="1262583"/>
    <lineage>
        <taxon>Bacteria</taxon>
        <taxon>Bacillati</taxon>
        <taxon>Actinomycetota</taxon>
        <taxon>Actinomycetes</taxon>
        <taxon>Pseudonocardiales</taxon>
        <taxon>Pseudonocardiaceae</taxon>
        <taxon>Tamaricihabitans</taxon>
    </lineage>
</organism>
<dbReference type="AlphaFoldDB" id="A0A4R2R1U4"/>
<comment type="caution">
    <text evidence="1">The sequence shown here is derived from an EMBL/GenBank/DDBJ whole genome shotgun (WGS) entry which is preliminary data.</text>
</comment>
<dbReference type="RefSeq" id="WP_132875233.1">
    <property type="nucleotide sequence ID" value="NZ_SLXQ01000001.1"/>
</dbReference>